<reference evidence="1" key="1">
    <citation type="submission" date="2014-11" db="EMBL/GenBank/DDBJ databases">
        <authorList>
            <person name="Amaro Gonzalez C."/>
        </authorList>
    </citation>
    <scope>NUCLEOTIDE SEQUENCE</scope>
</reference>
<reference evidence="1" key="2">
    <citation type="journal article" date="2015" name="Fish Shellfish Immunol.">
        <title>Early steps in the European eel (Anguilla anguilla)-Vibrio vulnificus interaction in the gills: Role of the RtxA13 toxin.</title>
        <authorList>
            <person name="Callol A."/>
            <person name="Pajuelo D."/>
            <person name="Ebbesson L."/>
            <person name="Teles M."/>
            <person name="MacKenzie S."/>
            <person name="Amaro C."/>
        </authorList>
    </citation>
    <scope>NUCLEOTIDE SEQUENCE</scope>
</reference>
<name>A0A0E9S7W7_ANGAN</name>
<protein>
    <submittedName>
        <fullName evidence="1">Uncharacterized protein</fullName>
    </submittedName>
</protein>
<proteinExistence type="predicted"/>
<organism evidence="1">
    <name type="scientific">Anguilla anguilla</name>
    <name type="common">European freshwater eel</name>
    <name type="synonym">Muraena anguilla</name>
    <dbReference type="NCBI Taxonomy" id="7936"/>
    <lineage>
        <taxon>Eukaryota</taxon>
        <taxon>Metazoa</taxon>
        <taxon>Chordata</taxon>
        <taxon>Craniata</taxon>
        <taxon>Vertebrata</taxon>
        <taxon>Euteleostomi</taxon>
        <taxon>Actinopterygii</taxon>
        <taxon>Neopterygii</taxon>
        <taxon>Teleostei</taxon>
        <taxon>Anguilliformes</taxon>
        <taxon>Anguillidae</taxon>
        <taxon>Anguilla</taxon>
    </lineage>
</organism>
<dbReference type="EMBL" id="GBXM01071048">
    <property type="protein sequence ID" value="JAH37529.1"/>
    <property type="molecule type" value="Transcribed_RNA"/>
</dbReference>
<dbReference type="AlphaFoldDB" id="A0A0E9S7W7"/>
<evidence type="ECO:0000313" key="1">
    <source>
        <dbReference type="EMBL" id="JAH37529.1"/>
    </source>
</evidence>
<sequence>MAWNIILGSIPGIVVNRFSTCFKSALGFHIFICLKTFIQCLCL</sequence>
<accession>A0A0E9S7W7</accession>